<keyword evidence="2" id="KW-1185">Reference proteome</keyword>
<gene>
    <name evidence="1" type="ORF">SAMN05421732_11377</name>
</gene>
<reference evidence="2" key="1">
    <citation type="submission" date="2016-09" db="EMBL/GenBank/DDBJ databases">
        <authorList>
            <person name="Varghese N."/>
            <person name="Submissions S."/>
        </authorList>
    </citation>
    <scope>NUCLEOTIDE SEQUENCE [LARGE SCALE GENOMIC DNA]</scope>
    <source>
        <strain evidence="2">ANC 4667</strain>
    </source>
</reference>
<protein>
    <submittedName>
        <fullName evidence="1">Uncharacterized protein</fullName>
    </submittedName>
</protein>
<proteinExistence type="predicted"/>
<evidence type="ECO:0000313" key="1">
    <source>
        <dbReference type="EMBL" id="SDC79483.1"/>
    </source>
</evidence>
<evidence type="ECO:0000313" key="2">
    <source>
        <dbReference type="Proteomes" id="UP000243468"/>
    </source>
</evidence>
<dbReference type="Proteomes" id="UP000243468">
    <property type="component" value="Unassembled WGS sequence"/>
</dbReference>
<dbReference type="STRING" id="1226327.SAMN05421732_11377"/>
<dbReference type="AlphaFoldDB" id="A0A1G6PH42"/>
<name>A0A1G6PH42_9GAMM</name>
<dbReference type="EMBL" id="FMYO01000013">
    <property type="protein sequence ID" value="SDC79483.1"/>
    <property type="molecule type" value="Genomic_DNA"/>
</dbReference>
<accession>A0A1G6PH42</accession>
<sequence>MTTRRYERTKMSDPVMQTDRHEKIQNLKRPHLSSLFIQSFYLLNKGFPDKILALTLQRHGELIA</sequence>
<organism evidence="1 2">
    <name type="scientific">Acinetobacter kookii</name>
    <dbReference type="NCBI Taxonomy" id="1226327"/>
    <lineage>
        <taxon>Bacteria</taxon>
        <taxon>Pseudomonadati</taxon>
        <taxon>Pseudomonadota</taxon>
        <taxon>Gammaproteobacteria</taxon>
        <taxon>Moraxellales</taxon>
        <taxon>Moraxellaceae</taxon>
        <taxon>Acinetobacter</taxon>
    </lineage>
</organism>